<proteinExistence type="predicted"/>
<feature type="transmembrane region" description="Helical" evidence="1">
    <location>
        <begin position="12"/>
        <end position="32"/>
    </location>
</feature>
<dbReference type="InterPro" id="IPR011042">
    <property type="entry name" value="6-blade_b-propeller_TolB-like"/>
</dbReference>
<dbReference type="AlphaFoldDB" id="A0A7C4R327"/>
<dbReference type="EMBL" id="DSYQ01000005">
    <property type="protein sequence ID" value="HGT70915.1"/>
    <property type="molecule type" value="Genomic_DNA"/>
</dbReference>
<evidence type="ECO:0000313" key="2">
    <source>
        <dbReference type="EMBL" id="HGT70915.1"/>
    </source>
</evidence>
<name>A0A7C4R327_UNCC3</name>
<comment type="caution">
    <text evidence="2">The sequence shown here is derived from an EMBL/GenBank/DDBJ whole genome shotgun (WGS) entry which is preliminary data.</text>
</comment>
<keyword evidence="1" id="KW-0472">Membrane</keyword>
<dbReference type="Gene3D" id="2.120.10.30">
    <property type="entry name" value="TolB, C-terminal domain"/>
    <property type="match status" value="1"/>
</dbReference>
<reference evidence="2" key="1">
    <citation type="journal article" date="2020" name="mSystems">
        <title>Genome- and Community-Level Interaction Insights into Carbon Utilization and Element Cycling Functions of Hydrothermarchaeota in Hydrothermal Sediment.</title>
        <authorList>
            <person name="Zhou Z."/>
            <person name="Liu Y."/>
            <person name="Xu W."/>
            <person name="Pan J."/>
            <person name="Luo Z.H."/>
            <person name="Li M."/>
        </authorList>
    </citation>
    <scope>NUCLEOTIDE SEQUENCE [LARGE SCALE GENOMIC DNA]</scope>
    <source>
        <strain evidence="2">SpSt-579</strain>
    </source>
</reference>
<keyword evidence="1" id="KW-0812">Transmembrane</keyword>
<gene>
    <name evidence="2" type="ORF">ENT43_01505</name>
</gene>
<organism evidence="2">
    <name type="scientific">candidate division CPR3 bacterium</name>
    <dbReference type="NCBI Taxonomy" id="2268181"/>
    <lineage>
        <taxon>Bacteria</taxon>
        <taxon>Bacteria division CPR3</taxon>
    </lineage>
</organism>
<evidence type="ECO:0000256" key="1">
    <source>
        <dbReference type="SAM" id="Phobius"/>
    </source>
</evidence>
<accession>A0A7C4R327</accession>
<protein>
    <recommendedName>
        <fullName evidence="3">Dipeptidylpeptidase IV N-terminal domain-containing protein</fullName>
    </recommendedName>
</protein>
<dbReference type="SUPFAM" id="SSF82171">
    <property type="entry name" value="DPP6 N-terminal domain-like"/>
    <property type="match status" value="1"/>
</dbReference>
<sequence>MKIDLKKIILDRKIIILLLIFIVIFVVIFVLISNSNKIGKEISDIEVTEPEKEVIIKEIEKTKKIIDDPIKFPALSNKGDAIYYQNFKDGFFYKLDLSSGLNKKISREIRMISDVIWSPDKSKAIFLVKQDNYFFEKFNSPFKNANLEDGSYTYWFYDFSNDFIKKIGDENINKISWSPDNVHILYHYLNITDLVISGSISILNPYEEKWTIVKENITNDYNFGFIDSENIFLLWQPTFDDFECDIPTLINLKTKNESNLIDQNFCFVNISINPKSKWGIYSDISVDGFININTKDSFNFDFGPSNIPSEYSYSNDGKYYYGFKNGSNLNDIYKIDLEEKRVKSILKTSEQISDSEQIIISPDEKYVYFLLDQYLYQTEIIK</sequence>
<keyword evidence="1" id="KW-1133">Transmembrane helix</keyword>
<evidence type="ECO:0008006" key="3">
    <source>
        <dbReference type="Google" id="ProtNLM"/>
    </source>
</evidence>